<dbReference type="InterPro" id="IPR029068">
    <property type="entry name" value="Glyas_Bleomycin-R_OHBP_Dase"/>
</dbReference>
<dbReference type="PANTHER" id="PTHR33990">
    <property type="entry name" value="PROTEIN YJDN-RELATED"/>
    <property type="match status" value="1"/>
</dbReference>
<gene>
    <name evidence="2" type="primary">yjdN</name>
    <name evidence="2" type="ORF">HMPREF0758_3103</name>
</gene>
<dbReference type="Pfam" id="PF06983">
    <property type="entry name" value="3-dmu-9_3-mt"/>
    <property type="match status" value="1"/>
</dbReference>
<dbReference type="STRING" id="667129.HMPREF0758_3103"/>
<keyword evidence="3" id="KW-1185">Reference proteome</keyword>
<dbReference type="HOGENOM" id="CLU_046006_17_1_6"/>
<dbReference type="PANTHER" id="PTHR33990:SF1">
    <property type="entry name" value="PROTEIN YJDN"/>
    <property type="match status" value="1"/>
</dbReference>
<dbReference type="CDD" id="cd06588">
    <property type="entry name" value="PhnB_like"/>
    <property type="match status" value="1"/>
</dbReference>
<evidence type="ECO:0000259" key="1">
    <source>
        <dbReference type="Pfam" id="PF06983"/>
    </source>
</evidence>
<accession>D4E4K3</accession>
<organism evidence="2 3">
    <name type="scientific">Serratia odorifera DSM 4582</name>
    <dbReference type="NCBI Taxonomy" id="667129"/>
    <lineage>
        <taxon>Bacteria</taxon>
        <taxon>Pseudomonadati</taxon>
        <taxon>Pseudomonadota</taxon>
        <taxon>Gammaproteobacteria</taxon>
        <taxon>Enterobacterales</taxon>
        <taxon>Yersiniaceae</taxon>
        <taxon>Serratia</taxon>
    </lineage>
</organism>
<feature type="domain" description="PhnB-like" evidence="1">
    <location>
        <begin position="20"/>
        <end position="154"/>
    </location>
</feature>
<dbReference type="Gene3D" id="3.10.180.10">
    <property type="entry name" value="2,3-Dihydroxybiphenyl 1,2-Dioxygenase, domain 1"/>
    <property type="match status" value="1"/>
</dbReference>
<reference evidence="2 3" key="1">
    <citation type="submission" date="2010-01" db="EMBL/GenBank/DDBJ databases">
        <authorList>
            <person name="Muzny D."/>
            <person name="Qin X."/>
            <person name="Deng J."/>
            <person name="Jiang H."/>
            <person name="Liu Y."/>
            <person name="Qu J."/>
            <person name="Song X.-Z."/>
            <person name="Zhang L."/>
            <person name="Thornton R."/>
            <person name="Coyle M."/>
            <person name="Francisco L."/>
            <person name="Jackson L."/>
            <person name="Javaid M."/>
            <person name="Korchina V."/>
            <person name="Kovar C."/>
            <person name="Mata R."/>
            <person name="Mathew T."/>
            <person name="Ngo R."/>
            <person name="Nguyen L."/>
            <person name="Nguyen N."/>
            <person name="Okwuonu G."/>
            <person name="Ongeri F."/>
            <person name="Pham C."/>
            <person name="Simmons D."/>
            <person name="Wilczek-Boney K."/>
            <person name="Hale W."/>
            <person name="Jakkamsetti A."/>
            <person name="Pham P."/>
            <person name="Ruth R."/>
            <person name="San Lucas F."/>
            <person name="Warren J."/>
            <person name="Zhang J."/>
            <person name="Zhao Z."/>
            <person name="Zhou C."/>
            <person name="Zhu D."/>
            <person name="Lee S."/>
            <person name="Bess C."/>
            <person name="Blankenburg K."/>
            <person name="Forbes L."/>
            <person name="Fu Q."/>
            <person name="Gubbala S."/>
            <person name="Hirani K."/>
            <person name="Jayaseelan J.C."/>
            <person name="Lara F."/>
            <person name="Munidasa M."/>
            <person name="Palculict T."/>
            <person name="Patil S."/>
            <person name="Pu L.-L."/>
            <person name="Saada N."/>
            <person name="Tang L."/>
            <person name="Weissenberger G."/>
            <person name="Zhu Y."/>
            <person name="Hemphill L."/>
            <person name="Shang Y."/>
            <person name="Youmans B."/>
            <person name="Ayvaz T."/>
            <person name="Ross M."/>
            <person name="Santibanez J."/>
            <person name="Aqrawi P."/>
            <person name="Gross S."/>
            <person name="Joshi V."/>
            <person name="Fowler G."/>
            <person name="Nazareth L."/>
            <person name="Reid J."/>
            <person name="Worley K."/>
            <person name="Petrosino J."/>
            <person name="Highlander S."/>
            <person name="Gibbs R."/>
        </authorList>
    </citation>
    <scope>NUCLEOTIDE SEQUENCE [LARGE SCALE GENOMIC DNA]</scope>
    <source>
        <strain evidence="2 3">DSM 4582</strain>
    </source>
</reference>
<sequence length="157" mass="17717">MCQSLIQRGWQATSEVNVMQIQPYLFFDGCCQQAVDFYVQQLGAEVEMTMRYKDMPEEAKQQGGAEMDPESIMHTCLRIGDSRLMASDGCPQEGDAAVTHKGYSLSLNPDDVEQGRELFHKLAQDGNITMPYQPTFWAKGFGMLTDKFGVNWMVNVE</sequence>
<dbReference type="InterPro" id="IPR028973">
    <property type="entry name" value="PhnB-like"/>
</dbReference>
<dbReference type="EMBL" id="ADBY01000048">
    <property type="protein sequence ID" value="EFE95412.1"/>
    <property type="molecule type" value="Genomic_DNA"/>
</dbReference>
<proteinExistence type="predicted"/>
<evidence type="ECO:0000313" key="2">
    <source>
        <dbReference type="EMBL" id="EFE95412.1"/>
    </source>
</evidence>
<evidence type="ECO:0000313" key="3">
    <source>
        <dbReference type="Proteomes" id="UP000005723"/>
    </source>
</evidence>
<protein>
    <submittedName>
        <fullName evidence="2">Glyoxalase family protein</fullName>
    </submittedName>
</protein>
<dbReference type="SUPFAM" id="SSF54593">
    <property type="entry name" value="Glyoxalase/Bleomycin resistance protein/Dihydroxybiphenyl dioxygenase"/>
    <property type="match status" value="1"/>
</dbReference>
<name>D4E4K3_SEROD</name>
<dbReference type="AlphaFoldDB" id="D4E4K3"/>
<comment type="caution">
    <text evidence="2">The sequence shown here is derived from an EMBL/GenBank/DDBJ whole genome shotgun (WGS) entry which is preliminary data.</text>
</comment>
<dbReference type="Proteomes" id="UP000005723">
    <property type="component" value="Unassembled WGS sequence"/>
</dbReference>